<comment type="similarity">
    <text evidence="2">Belongs to the membrane fusion protein (MFP) (TC 8.A.1) family.</text>
</comment>
<dbReference type="PANTHER" id="PTHR32347">
    <property type="entry name" value="EFFLUX SYSTEM COMPONENT YKNX-RELATED"/>
    <property type="match status" value="1"/>
</dbReference>
<protein>
    <submittedName>
        <fullName evidence="6">HlyD family efflux transporter periplasmic adaptor subunit</fullName>
    </submittedName>
</protein>
<reference evidence="6" key="1">
    <citation type="journal article" date="2021" name="Microorganisms">
        <title>The Ever-Expanding Pseudomonas Genus: Description of 43 New Species and Partition of the Pseudomonas putida Group.</title>
        <authorList>
            <person name="Girard L."/>
            <person name="Lood C."/>
            <person name="Hofte M."/>
            <person name="Vandamme P."/>
            <person name="Rokni-Zadeh H."/>
            <person name="van Noort V."/>
            <person name="Lavigne R."/>
            <person name="De Mot R."/>
        </authorList>
    </citation>
    <scope>NUCLEOTIDE SEQUENCE</scope>
    <source>
        <strain evidence="6">COW39</strain>
    </source>
</reference>
<evidence type="ECO:0000259" key="5">
    <source>
        <dbReference type="Pfam" id="PF25917"/>
    </source>
</evidence>
<proteinExistence type="inferred from homology"/>
<evidence type="ECO:0000313" key="6">
    <source>
        <dbReference type="EMBL" id="QXH35711.1"/>
    </source>
</evidence>
<dbReference type="InterPro" id="IPR058625">
    <property type="entry name" value="MdtA-like_BSH"/>
</dbReference>
<dbReference type="RefSeq" id="WP_217851360.1">
    <property type="nucleotide sequence ID" value="NZ_CP077073.1"/>
</dbReference>
<dbReference type="InterPro" id="IPR050465">
    <property type="entry name" value="UPF0194_transport"/>
</dbReference>
<gene>
    <name evidence="6" type="ORF">KSS95_02475</name>
</gene>
<sequence length="417" mass="44685">MIKSLTPRRALLLAVLAVFGVILLRQCADSAGQPRVAQATWVRVEPQVLENRLGLVGRLQAVDQVTLAAPFDGQLAEVRVAEGQRVEQGQTLLRLDPAQLLVQLRQAKAELLKAQGETRRLAQWAHGSEVARARRSLASARQALASGASNLRDTRALFDRGIVARMELEALEQQVRNQQQDVSAASEELASTLAQGQGAARQIAEIELANAQARQQALEALYARRELTAPLSGNVVRPAPQDGGKPLLLQPGVAVTQGMPLLGVVGQERFQVLTRVEETDLHLLREGMPVHISGDGFAAQLHGRILSIGIQSDSSDPQATGAHFEVKVSVQTPPAGLDQPLRAGMSTQLAVLLLRDEQGMAVPPQALRQGEDGQTYVMYRATADARAQRKPVVPGVAVSQGVMVQGLEAGFVEVPAS</sequence>
<name>A0ABX8MBN2_9PSED</name>
<dbReference type="PANTHER" id="PTHR32347:SF23">
    <property type="entry name" value="BLL5650 PROTEIN"/>
    <property type="match status" value="1"/>
</dbReference>
<feature type="domain" description="Multidrug resistance protein MdtA-like barrel-sandwich hybrid" evidence="5">
    <location>
        <begin position="64"/>
        <end position="237"/>
    </location>
</feature>
<evidence type="ECO:0000256" key="4">
    <source>
        <dbReference type="SAM" id="Coils"/>
    </source>
</evidence>
<keyword evidence="7" id="KW-1185">Reference proteome</keyword>
<dbReference type="Proteomes" id="UP001047646">
    <property type="component" value="Chromosome"/>
</dbReference>
<evidence type="ECO:0000256" key="1">
    <source>
        <dbReference type="ARBA" id="ARBA00004196"/>
    </source>
</evidence>
<keyword evidence="3 4" id="KW-0175">Coiled coil</keyword>
<evidence type="ECO:0000256" key="2">
    <source>
        <dbReference type="ARBA" id="ARBA00009477"/>
    </source>
</evidence>
<evidence type="ECO:0000256" key="3">
    <source>
        <dbReference type="ARBA" id="ARBA00023054"/>
    </source>
</evidence>
<feature type="coiled-coil region" evidence="4">
    <location>
        <begin position="168"/>
        <end position="221"/>
    </location>
</feature>
<organism evidence="6 7">
    <name type="scientific">Pseudomonas muyukensis</name>
    <dbReference type="NCBI Taxonomy" id="2842357"/>
    <lineage>
        <taxon>Bacteria</taxon>
        <taxon>Pseudomonadati</taxon>
        <taxon>Pseudomonadota</taxon>
        <taxon>Gammaproteobacteria</taxon>
        <taxon>Pseudomonadales</taxon>
        <taxon>Pseudomonadaceae</taxon>
        <taxon>Pseudomonas</taxon>
    </lineage>
</organism>
<dbReference type="Pfam" id="PF25917">
    <property type="entry name" value="BSH_RND"/>
    <property type="match status" value="1"/>
</dbReference>
<evidence type="ECO:0000313" key="7">
    <source>
        <dbReference type="Proteomes" id="UP001047646"/>
    </source>
</evidence>
<comment type="subcellular location">
    <subcellularLocation>
        <location evidence="1">Cell envelope</location>
    </subcellularLocation>
</comment>
<dbReference type="EMBL" id="CP077073">
    <property type="protein sequence ID" value="QXH35711.1"/>
    <property type="molecule type" value="Genomic_DNA"/>
</dbReference>
<accession>A0ABX8MBN2</accession>